<evidence type="ECO:0000313" key="2">
    <source>
        <dbReference type="Proteomes" id="UP000256964"/>
    </source>
</evidence>
<protein>
    <submittedName>
        <fullName evidence="1">Uncharacterized protein</fullName>
    </submittedName>
</protein>
<keyword evidence="2" id="KW-1185">Reference proteome</keyword>
<dbReference type="Proteomes" id="UP000256964">
    <property type="component" value="Unassembled WGS sequence"/>
</dbReference>
<name>A0A371DVR6_9APHY</name>
<proteinExistence type="predicted"/>
<accession>A0A371DVR6</accession>
<sequence length="149" mass="16665">MTNIPSARLWRSFLGKLHDPHVGPRQDRDSVSTVAIPQPDSRRWLKSWTCVYMRRFVARRRDSIPVLGYAREAFPMSASGGNVVTASCQIGAQMGVDCALTPADILHVRCLLIRFPQDAHTQNTLRWHPTRRPPAVIRTSGEHPSPGSS</sequence>
<evidence type="ECO:0000313" key="1">
    <source>
        <dbReference type="EMBL" id="RDX56642.1"/>
    </source>
</evidence>
<gene>
    <name evidence="1" type="ORF">OH76DRAFT_404567</name>
</gene>
<organism evidence="1 2">
    <name type="scientific">Lentinus brumalis</name>
    <dbReference type="NCBI Taxonomy" id="2498619"/>
    <lineage>
        <taxon>Eukaryota</taxon>
        <taxon>Fungi</taxon>
        <taxon>Dikarya</taxon>
        <taxon>Basidiomycota</taxon>
        <taxon>Agaricomycotina</taxon>
        <taxon>Agaricomycetes</taxon>
        <taxon>Polyporales</taxon>
        <taxon>Polyporaceae</taxon>
        <taxon>Lentinus</taxon>
    </lineage>
</organism>
<dbReference type="AlphaFoldDB" id="A0A371DVR6"/>
<dbReference type="EMBL" id="KZ857380">
    <property type="protein sequence ID" value="RDX56642.1"/>
    <property type="molecule type" value="Genomic_DNA"/>
</dbReference>
<reference evidence="1 2" key="1">
    <citation type="journal article" date="2018" name="Biotechnol. Biofuels">
        <title>Integrative visual omics of the white-rot fungus Polyporus brumalis exposes the biotechnological potential of its oxidative enzymes for delignifying raw plant biomass.</title>
        <authorList>
            <person name="Miyauchi S."/>
            <person name="Rancon A."/>
            <person name="Drula E."/>
            <person name="Hage H."/>
            <person name="Chaduli D."/>
            <person name="Favel A."/>
            <person name="Grisel S."/>
            <person name="Henrissat B."/>
            <person name="Herpoel-Gimbert I."/>
            <person name="Ruiz-Duenas F.J."/>
            <person name="Chevret D."/>
            <person name="Hainaut M."/>
            <person name="Lin J."/>
            <person name="Wang M."/>
            <person name="Pangilinan J."/>
            <person name="Lipzen A."/>
            <person name="Lesage-Meessen L."/>
            <person name="Navarro D."/>
            <person name="Riley R."/>
            <person name="Grigoriev I.V."/>
            <person name="Zhou S."/>
            <person name="Raouche S."/>
            <person name="Rosso M.N."/>
        </authorList>
    </citation>
    <scope>NUCLEOTIDE SEQUENCE [LARGE SCALE GENOMIC DNA]</scope>
    <source>
        <strain evidence="1 2">BRFM 1820</strain>
    </source>
</reference>